<protein>
    <submittedName>
        <fullName evidence="1">Uncharacterized protein</fullName>
    </submittedName>
</protein>
<accession>A0A7J0F593</accession>
<reference evidence="1 2" key="1">
    <citation type="submission" date="2019-07" db="EMBL/GenBank/DDBJ databases">
        <title>De Novo Assembly of kiwifruit Actinidia rufa.</title>
        <authorList>
            <person name="Sugita-Konishi S."/>
            <person name="Sato K."/>
            <person name="Mori E."/>
            <person name="Abe Y."/>
            <person name="Kisaki G."/>
            <person name="Hamano K."/>
            <person name="Suezawa K."/>
            <person name="Otani M."/>
            <person name="Fukuda T."/>
            <person name="Manabe T."/>
            <person name="Gomi K."/>
            <person name="Tabuchi M."/>
            <person name="Akimitsu K."/>
            <person name="Kataoka I."/>
        </authorList>
    </citation>
    <scope>NUCLEOTIDE SEQUENCE [LARGE SCALE GENOMIC DNA]</scope>
    <source>
        <strain evidence="2">cv. Fuchu</strain>
    </source>
</reference>
<keyword evidence="2" id="KW-1185">Reference proteome</keyword>
<name>A0A7J0F593_9ERIC</name>
<proteinExistence type="predicted"/>
<evidence type="ECO:0000313" key="1">
    <source>
        <dbReference type="EMBL" id="GFY93107.1"/>
    </source>
</evidence>
<dbReference type="Proteomes" id="UP000585474">
    <property type="component" value="Unassembled WGS sequence"/>
</dbReference>
<organism evidence="1 2">
    <name type="scientific">Actinidia rufa</name>
    <dbReference type="NCBI Taxonomy" id="165716"/>
    <lineage>
        <taxon>Eukaryota</taxon>
        <taxon>Viridiplantae</taxon>
        <taxon>Streptophyta</taxon>
        <taxon>Embryophyta</taxon>
        <taxon>Tracheophyta</taxon>
        <taxon>Spermatophyta</taxon>
        <taxon>Magnoliopsida</taxon>
        <taxon>eudicotyledons</taxon>
        <taxon>Gunneridae</taxon>
        <taxon>Pentapetalae</taxon>
        <taxon>asterids</taxon>
        <taxon>Ericales</taxon>
        <taxon>Actinidiaceae</taxon>
        <taxon>Actinidia</taxon>
    </lineage>
</organism>
<dbReference type="AlphaFoldDB" id="A0A7J0F593"/>
<dbReference type="EMBL" id="BJWL01000008">
    <property type="protein sequence ID" value="GFY93107.1"/>
    <property type="molecule type" value="Genomic_DNA"/>
</dbReference>
<sequence length="77" mass="8659">MFSLKDKVTEKLSHLFSDSSPSQSPPLDQSQPQVLPSFSSCMHMYGCKLSRSVKVLKNARFSISEARDFVESDELFA</sequence>
<comment type="caution">
    <text evidence="1">The sequence shown here is derived from an EMBL/GenBank/DDBJ whole genome shotgun (WGS) entry which is preliminary data.</text>
</comment>
<gene>
    <name evidence="1" type="ORF">Acr_08g0015030</name>
</gene>
<evidence type="ECO:0000313" key="2">
    <source>
        <dbReference type="Proteomes" id="UP000585474"/>
    </source>
</evidence>